<feature type="non-terminal residue" evidence="2">
    <location>
        <position position="243"/>
    </location>
</feature>
<protein>
    <submittedName>
        <fullName evidence="2">Putative secreted protein</fullName>
    </submittedName>
</protein>
<dbReference type="EMBL" id="GFAA01000187">
    <property type="protein sequence ID" value="JAU03248.1"/>
    <property type="molecule type" value="mRNA"/>
</dbReference>
<organism evidence="2">
    <name type="scientific">Amblyomma sculptum</name>
    <name type="common">Tick</name>
    <dbReference type="NCBI Taxonomy" id="1581419"/>
    <lineage>
        <taxon>Eukaryota</taxon>
        <taxon>Metazoa</taxon>
        <taxon>Ecdysozoa</taxon>
        <taxon>Arthropoda</taxon>
        <taxon>Chelicerata</taxon>
        <taxon>Arachnida</taxon>
        <taxon>Acari</taxon>
        <taxon>Parasitiformes</taxon>
        <taxon>Ixodida</taxon>
        <taxon>Ixodoidea</taxon>
        <taxon>Ixodidae</taxon>
        <taxon>Amblyomminae</taxon>
        <taxon>Amblyomma</taxon>
    </lineage>
</organism>
<accession>A0A1E1XVC5</accession>
<dbReference type="AlphaFoldDB" id="A0A1E1XVC5"/>
<sequence length="243" mass="27804">MALFLDTWLPMLPVAAETMMSSLIIQQKSKNPSPIGNFFQVQRQICSQSNGTDMPRHGLENYIFMHAVCRTNFTAIIQELMEDFSAAEVTESSQETRHFAWEMYNLIKRLTAKKGSLINSTDTKNSLSDDFSFLSPWEALNINKALLDAHGIDRDAIKKGIVALVKMRKLLGFLDDKTAWETLSKFTKLLIARGQMSASELSEEIQKFYYYAILASESRTKDSDLLVSLFTMEKWNDYKETMH</sequence>
<reference evidence="2" key="1">
    <citation type="submission" date="2016-09" db="EMBL/GenBank/DDBJ databases">
        <authorList>
            <person name="Capua I."/>
            <person name="De Benedictis P."/>
            <person name="Joannis T."/>
            <person name="Lombin L.H."/>
            <person name="Cattoli G."/>
        </authorList>
    </citation>
    <scope>NUCLEOTIDE SEQUENCE</scope>
</reference>
<evidence type="ECO:0000313" key="2">
    <source>
        <dbReference type="EMBL" id="JAU03248.1"/>
    </source>
</evidence>
<feature type="signal peptide" evidence="1">
    <location>
        <begin position="1"/>
        <end position="16"/>
    </location>
</feature>
<proteinExistence type="evidence at transcript level"/>
<name>A0A1E1XVC5_AMBSC</name>
<keyword evidence="1" id="KW-0732">Signal</keyword>
<evidence type="ECO:0000256" key="1">
    <source>
        <dbReference type="SAM" id="SignalP"/>
    </source>
</evidence>
<feature type="chain" id="PRO_5009116322" evidence="1">
    <location>
        <begin position="17"/>
        <end position="243"/>
    </location>
</feature>
<reference evidence="2" key="2">
    <citation type="journal article" date="2017" name="Front. Cell. Infect. Microbiol.">
        <title>Analysis of the Salivary Gland Transcriptome of Unfed and Partially Fed Amblyomma sculptum Ticks and Descriptive Proteome of the Saliva.</title>
        <authorList>
            <person name="Esteves E."/>
            <person name="Maruyama S.R."/>
            <person name="Kawahara R."/>
            <person name="Fujita A."/>
            <person name="Martins L.A."/>
            <person name="Righi A.A."/>
            <person name="Costa F.B."/>
            <person name="Palmisano G."/>
            <person name="Labruna M.B."/>
            <person name="Sa-Nunes A."/>
            <person name="Ribeiro J.M.C."/>
            <person name="Fogaca A.C."/>
        </authorList>
    </citation>
    <scope>NUCLEOTIDE SEQUENCE</scope>
</reference>